<reference evidence="5" key="1">
    <citation type="journal article" date="2019" name="Nat. Commun.">
        <title>Expansion of phycobilisome linker gene families in mesophilic red algae.</title>
        <authorList>
            <person name="Lee J."/>
            <person name="Kim D."/>
            <person name="Bhattacharya D."/>
            <person name="Yoon H.S."/>
        </authorList>
    </citation>
    <scope>NUCLEOTIDE SEQUENCE [LARGE SCALE GENOMIC DNA]</scope>
    <source>
        <strain evidence="5">CCMP 1328</strain>
    </source>
</reference>
<dbReference type="AlphaFoldDB" id="A0A5J4YLJ3"/>
<dbReference type="EMBL" id="VRMN01000010">
    <property type="protein sequence ID" value="KAA8492351.1"/>
    <property type="molecule type" value="Genomic_DNA"/>
</dbReference>
<evidence type="ECO:0000313" key="3">
    <source>
        <dbReference type="EMBL" id="KAA8492342.1"/>
    </source>
</evidence>
<protein>
    <submittedName>
        <fullName evidence="4">Uncharacterized protein</fullName>
    </submittedName>
</protein>
<keyword evidence="5" id="KW-1185">Reference proteome</keyword>
<evidence type="ECO:0000313" key="5">
    <source>
        <dbReference type="Proteomes" id="UP000324585"/>
    </source>
</evidence>
<dbReference type="GO" id="GO:0016491">
    <property type="term" value="F:oxidoreductase activity"/>
    <property type="evidence" value="ECO:0007669"/>
    <property type="project" value="UniProtKB-KW"/>
</dbReference>
<accession>A0A5J4YLJ3</accession>
<gene>
    <name evidence="3" type="ORF">FVE85_3780</name>
    <name evidence="4" type="ORF">FVE85_3789</name>
</gene>
<feature type="compositionally biased region" description="Polar residues" evidence="2">
    <location>
        <begin position="330"/>
        <end position="343"/>
    </location>
</feature>
<evidence type="ECO:0000313" key="4">
    <source>
        <dbReference type="EMBL" id="KAA8492351.1"/>
    </source>
</evidence>
<comment type="caution">
    <text evidence="4">The sequence shown here is derived from an EMBL/GenBank/DDBJ whole genome shotgun (WGS) entry which is preliminary data.</text>
</comment>
<proteinExistence type="predicted"/>
<name>A0A5J4YLJ3_PORPP</name>
<organism evidence="4 5">
    <name type="scientific">Porphyridium purpureum</name>
    <name type="common">Red alga</name>
    <name type="synonym">Porphyridium cruentum</name>
    <dbReference type="NCBI Taxonomy" id="35688"/>
    <lineage>
        <taxon>Eukaryota</taxon>
        <taxon>Rhodophyta</taxon>
        <taxon>Bangiophyceae</taxon>
        <taxon>Porphyridiales</taxon>
        <taxon>Porphyridiaceae</taxon>
        <taxon>Porphyridium</taxon>
    </lineage>
</organism>
<dbReference type="EMBL" id="VRMN01000010">
    <property type="protein sequence ID" value="KAA8492342.1"/>
    <property type="molecule type" value="Genomic_DNA"/>
</dbReference>
<dbReference type="Proteomes" id="UP000324585">
    <property type="component" value="Unassembled WGS sequence"/>
</dbReference>
<dbReference type="InterPro" id="IPR016160">
    <property type="entry name" value="Ald_DH_CS_CYS"/>
</dbReference>
<sequence length="378" mass="42012">MDHIRALHEDVLRQDDVLRWLVTDAHSPVPALRSGLVCREKNAIFLHRSSVAAEQVAMFVPAHARSENYIAGVLFHLAAPRSSNRKRLLAPPDFHQQRLMGSRFAARTEPLPGGAWGWVESYAFPGNVVVLQLHVLLEHGTVGREFTETLCFELLNTPVPPSGISALKAGGTSSRPAVLAAPPTAAVAVENYSERLRVEDAFWRWNTEEILRCVLCSPGQDCSCTSSVPPHRSFASFSESWLVDQNVKTKSPQSGTDRWEQFVEQVFVRWLRRPSRFPSHLRCSLFETDEVLLEFKNEFAEHSTDPRFRDLKHRFQREWPSFASKAKQATEGNGSNGTKTGSAAGTVHTKRRRMGSGSTGTCTPKGAAETAESSLSSH</sequence>
<dbReference type="PROSITE" id="PS00070">
    <property type="entry name" value="ALDEHYDE_DEHYDR_CYS"/>
    <property type="match status" value="1"/>
</dbReference>
<feature type="region of interest" description="Disordered" evidence="2">
    <location>
        <begin position="325"/>
        <end position="378"/>
    </location>
</feature>
<reference evidence="4" key="2">
    <citation type="submission" date="2019-09" db="EMBL/GenBank/DDBJ databases">
        <title>Expansion of phycobilisome linker gene families in mesophilic red algae.</title>
        <authorList>
            <person name="Lee J."/>
        </authorList>
    </citation>
    <scope>NUCLEOTIDE SEQUENCE [LARGE SCALE GENOMIC DNA]</scope>
    <source>
        <strain evidence="4">CCMP 1328</strain>
        <tissue evidence="4">Unicellular</tissue>
    </source>
</reference>
<evidence type="ECO:0000256" key="1">
    <source>
        <dbReference type="ARBA" id="ARBA00023002"/>
    </source>
</evidence>
<evidence type="ECO:0000256" key="2">
    <source>
        <dbReference type="SAM" id="MobiDB-lite"/>
    </source>
</evidence>
<keyword evidence="1" id="KW-0560">Oxidoreductase</keyword>